<dbReference type="SUPFAM" id="SSF56925">
    <property type="entry name" value="OMPA-like"/>
    <property type="match status" value="1"/>
</dbReference>
<feature type="transmembrane region" description="Helical" evidence="2">
    <location>
        <begin position="23"/>
        <end position="41"/>
    </location>
</feature>
<evidence type="ECO:0000259" key="3">
    <source>
        <dbReference type="Pfam" id="PF13505"/>
    </source>
</evidence>
<keyword evidence="5" id="KW-1185">Reference proteome</keyword>
<keyword evidence="2" id="KW-0812">Transmembrane</keyword>
<feature type="domain" description="Outer membrane protein beta-barrel" evidence="3">
    <location>
        <begin position="42"/>
        <end position="257"/>
    </location>
</feature>
<protein>
    <submittedName>
        <fullName evidence="4">Porin family protein</fullName>
    </submittedName>
</protein>
<reference evidence="4 5" key="1">
    <citation type="submission" date="2017-12" db="EMBL/GenBank/DDBJ databases">
        <title>Legionella sainthelensi LA01-117, whole genome sequence of a clinical isolate from New Zealand.</title>
        <authorList>
            <person name="Cree S.L."/>
            <person name="Slow S."/>
            <person name="Kennedy M.A."/>
            <person name="Murdoch D.R."/>
            <person name="Biggs P.J."/>
            <person name="Anderson T."/>
        </authorList>
    </citation>
    <scope>NUCLEOTIDE SEQUENCE [LARGE SCALE GENOMIC DNA]</scope>
    <source>
        <strain evidence="4 5">LA01-117</strain>
    </source>
</reference>
<dbReference type="EMBL" id="CP025491">
    <property type="protein sequence ID" value="AUH74012.1"/>
    <property type="molecule type" value="Genomic_DNA"/>
</dbReference>
<evidence type="ECO:0000313" key="4">
    <source>
        <dbReference type="EMBL" id="AUH74012.1"/>
    </source>
</evidence>
<organism evidence="4 5">
    <name type="scientific">Legionella sainthelensi</name>
    <dbReference type="NCBI Taxonomy" id="28087"/>
    <lineage>
        <taxon>Bacteria</taxon>
        <taxon>Pseudomonadati</taxon>
        <taxon>Pseudomonadota</taxon>
        <taxon>Gammaproteobacteria</taxon>
        <taxon>Legionellales</taxon>
        <taxon>Legionellaceae</taxon>
        <taxon>Legionella</taxon>
    </lineage>
</organism>
<dbReference type="Pfam" id="PF13505">
    <property type="entry name" value="OMP_b-brl"/>
    <property type="match status" value="1"/>
</dbReference>
<keyword evidence="1" id="KW-0732">Signal</keyword>
<proteinExistence type="predicted"/>
<dbReference type="Gene3D" id="2.40.160.20">
    <property type="match status" value="1"/>
</dbReference>
<sequence>MLCKNIFYTQPLLKFNKWTRDRLFLLGAFLVGIFIPLTMNAHTSPYVRLTLGDIFAQTGQNQVIAFDSSYWKKLVTNHNSVSEIYGGVSAGLRIPFNSIWAIEIGAGYYQAASFNQEGKIYQYNSPDFYNLNYDYKIQIRRVMFEGKLLTTFSTIYHPYLSAGIGASRNRSYNYQETPVQPYAVPDPSFASWSQNNFSCSAGIGLDIEVTQHWRIGAGYEYSNLGTANLGRSPVQMTSQQVSSGTINTNQVLAQVSYTI</sequence>
<keyword evidence="2" id="KW-1133">Transmembrane helix</keyword>
<dbReference type="KEGG" id="lsh:CAB17_15355"/>
<dbReference type="AlphaFoldDB" id="A0A2H5FR43"/>
<keyword evidence="2" id="KW-0472">Membrane</keyword>
<dbReference type="InterPro" id="IPR011250">
    <property type="entry name" value="OMP/PagP_B-barrel"/>
</dbReference>
<evidence type="ECO:0000256" key="2">
    <source>
        <dbReference type="SAM" id="Phobius"/>
    </source>
</evidence>
<evidence type="ECO:0000256" key="1">
    <source>
        <dbReference type="ARBA" id="ARBA00022729"/>
    </source>
</evidence>
<dbReference type="Proteomes" id="UP000234343">
    <property type="component" value="Chromosome"/>
</dbReference>
<evidence type="ECO:0000313" key="5">
    <source>
        <dbReference type="Proteomes" id="UP000234343"/>
    </source>
</evidence>
<accession>A0A2H5FR43</accession>
<name>A0A2H5FR43_9GAMM</name>
<gene>
    <name evidence="4" type="ORF">CAB17_15355</name>
</gene>
<dbReference type="InterPro" id="IPR027385">
    <property type="entry name" value="Beta-barrel_OMP"/>
</dbReference>